<dbReference type="InterPro" id="IPR042215">
    <property type="entry name" value="CarD-like_C"/>
</dbReference>
<evidence type="ECO:0000313" key="3">
    <source>
        <dbReference type="Proteomes" id="UP000546970"/>
    </source>
</evidence>
<dbReference type="SUPFAM" id="SSF141259">
    <property type="entry name" value="CarD-like"/>
    <property type="match status" value="1"/>
</dbReference>
<dbReference type="AlphaFoldDB" id="A0A7X9UDC1"/>
<evidence type="ECO:0000259" key="1">
    <source>
        <dbReference type="Pfam" id="PF02559"/>
    </source>
</evidence>
<sequence length="164" mass="18456">MFKIGEHVIHPGQGVCTVTGFKDSPTPMIELEAHSGHSKTKLLYPLSQVDRLHACIDKDRAEELLSDYDSIACDSFTERNSSLEESYFKQLLKQGAPTTVQVAKTMRCRIHDAESQAKKPSSYYMRILKEAHRRSVEELAVALGVSEDDVEARIAHTFEEFGQN</sequence>
<dbReference type="RefSeq" id="WP_169277981.1">
    <property type="nucleotide sequence ID" value="NZ_JABBCP010000008.1"/>
</dbReference>
<dbReference type="EMBL" id="JABBCP010000008">
    <property type="protein sequence ID" value="NMF56429.1"/>
    <property type="molecule type" value="Genomic_DNA"/>
</dbReference>
<proteinExistence type="predicted"/>
<name>A0A7X9UDC1_9ACTN</name>
<accession>A0A7X9UDC1</accession>
<dbReference type="InterPro" id="IPR036101">
    <property type="entry name" value="CarD-like/TRCF_RID_sf"/>
</dbReference>
<dbReference type="Proteomes" id="UP000546970">
    <property type="component" value="Unassembled WGS sequence"/>
</dbReference>
<organism evidence="2 3">
    <name type="scientific">Collinsella acetigenes</name>
    <dbReference type="NCBI Taxonomy" id="2713419"/>
    <lineage>
        <taxon>Bacteria</taxon>
        <taxon>Bacillati</taxon>
        <taxon>Actinomycetota</taxon>
        <taxon>Coriobacteriia</taxon>
        <taxon>Coriobacteriales</taxon>
        <taxon>Coriobacteriaceae</taxon>
        <taxon>Collinsella</taxon>
    </lineage>
</organism>
<evidence type="ECO:0000313" key="2">
    <source>
        <dbReference type="EMBL" id="NMF56429.1"/>
    </source>
</evidence>
<reference evidence="2 3" key="1">
    <citation type="submission" date="2020-04" db="EMBL/GenBank/DDBJ databases">
        <title>Collinsella sp. KGMB02528 nov., an anaerobic actinobacterium isolated from human feces.</title>
        <authorList>
            <person name="Han K.-I."/>
            <person name="Eom M.K."/>
            <person name="Kim J.-S."/>
            <person name="Lee K.C."/>
            <person name="Suh M.K."/>
            <person name="Park S.-H."/>
            <person name="Lee J.H."/>
            <person name="Kang S.W."/>
            <person name="Park J.-E."/>
            <person name="Oh B.S."/>
            <person name="Yu S.Y."/>
            <person name="Choi S.-H."/>
            <person name="Lee D.H."/>
            <person name="Yoon H."/>
            <person name="Kim B.-Y."/>
            <person name="Lee J.H."/>
            <person name="Lee J.-S."/>
        </authorList>
    </citation>
    <scope>NUCLEOTIDE SEQUENCE [LARGE SCALE GENOMIC DNA]</scope>
    <source>
        <strain evidence="2 3">KGMB02528</strain>
    </source>
</reference>
<dbReference type="InterPro" id="IPR003711">
    <property type="entry name" value="CarD-like/TRCF_RID"/>
</dbReference>
<keyword evidence="3" id="KW-1185">Reference proteome</keyword>
<gene>
    <name evidence="2" type="ORF">HF320_08855</name>
</gene>
<dbReference type="Gene3D" id="1.20.58.1290">
    <property type="entry name" value="CarD-like, C-terminal domain"/>
    <property type="match status" value="1"/>
</dbReference>
<feature type="domain" description="CarD-like/TRCF RNAP-interacting" evidence="1">
    <location>
        <begin position="2"/>
        <end position="53"/>
    </location>
</feature>
<dbReference type="Pfam" id="PF02559">
    <property type="entry name" value="CarD_TRCF_RID"/>
    <property type="match status" value="1"/>
</dbReference>
<protein>
    <recommendedName>
        <fullName evidence="1">CarD-like/TRCF RNAP-interacting domain-containing protein</fullName>
    </recommendedName>
</protein>
<comment type="caution">
    <text evidence="2">The sequence shown here is derived from an EMBL/GenBank/DDBJ whole genome shotgun (WGS) entry which is preliminary data.</text>
</comment>
<dbReference type="Gene3D" id="2.40.10.170">
    <property type="match status" value="1"/>
</dbReference>